<dbReference type="PANTHER" id="PTHR35046">
    <property type="entry name" value="ZINC KNUCKLE (CCHC-TYPE) FAMILY PROTEIN"/>
    <property type="match status" value="1"/>
</dbReference>
<dbReference type="Gene3D" id="4.10.60.10">
    <property type="entry name" value="Zinc finger, CCHC-type"/>
    <property type="match status" value="1"/>
</dbReference>
<feature type="domain" description="CCHC-type" evidence="3">
    <location>
        <begin position="400"/>
        <end position="417"/>
    </location>
</feature>
<keyword evidence="1" id="KW-0863">Zinc-finger</keyword>
<dbReference type="InterPro" id="IPR005162">
    <property type="entry name" value="Retrotrans_gag_dom"/>
</dbReference>
<organism evidence="4 5">
    <name type="scientific">Mikania micrantha</name>
    <name type="common">bitter vine</name>
    <dbReference type="NCBI Taxonomy" id="192012"/>
    <lineage>
        <taxon>Eukaryota</taxon>
        <taxon>Viridiplantae</taxon>
        <taxon>Streptophyta</taxon>
        <taxon>Embryophyta</taxon>
        <taxon>Tracheophyta</taxon>
        <taxon>Spermatophyta</taxon>
        <taxon>Magnoliopsida</taxon>
        <taxon>eudicotyledons</taxon>
        <taxon>Gunneridae</taxon>
        <taxon>Pentapetalae</taxon>
        <taxon>asterids</taxon>
        <taxon>campanulids</taxon>
        <taxon>Asterales</taxon>
        <taxon>Asteraceae</taxon>
        <taxon>Asteroideae</taxon>
        <taxon>Heliantheae alliance</taxon>
        <taxon>Eupatorieae</taxon>
        <taxon>Mikania</taxon>
    </lineage>
</organism>
<sequence>MVNLGWRQTSGIKIQIVVSGLLPITLQCLNSGLPLPIPNDWQDWPTQFYRTSAPENASSDVIAMAIFIHSGSHQDLKFQLSSPSAFAVVSQDTWHQQTEHSVRLIKPFEKQINPLMAAGRPTLEQQVRELQAQLQELTITMQHRRGRTRTPPRYRPDDDADGYSTADDYNPYGRGQQRSYNSDIKVDIPEYDGRLDPDEFIEWLRTVERVFDYKQTPDEKKVKIVALKFRKYASTWWFNVCSKREKQGKDKVRTWSKMKKLLKCKFMPSYYVQANFSQLHALKQGSKTAEEYSREFEHLIMKCDVDPDDPQTLVRYLGGLETRIANIIELQPYSTLEELITLAHKVDIQHKLPGRVEITKTTSKLLAPTSSAPALLPATSTVSKLLEAPEGSGSTSRNTRRCFRCQGLGHIASECPNKRVITLTEFDALTDPVFDKEPGLQNTEEVVELGPDEGECLVVRRTLTGTVHTAPNQQREAIFRTRCTIKNKVCSLVIDGGSCTNVASQIMVHKLNLTSEPHPSPYDIQWLNQGKGLRITNRVLLAFTVGTGYKDEVWLPFGFQSGDFSVSLDPSFSPFEVKHLILTVVLL</sequence>
<dbReference type="Proteomes" id="UP000326396">
    <property type="component" value="Unassembled WGS sequence"/>
</dbReference>
<feature type="compositionally biased region" description="Basic residues" evidence="2">
    <location>
        <begin position="142"/>
        <end position="152"/>
    </location>
</feature>
<proteinExistence type="predicted"/>
<feature type="region of interest" description="Disordered" evidence="2">
    <location>
        <begin position="142"/>
        <end position="178"/>
    </location>
</feature>
<dbReference type="Pfam" id="PF00098">
    <property type="entry name" value="zf-CCHC"/>
    <property type="match status" value="1"/>
</dbReference>
<dbReference type="GO" id="GO:0008270">
    <property type="term" value="F:zinc ion binding"/>
    <property type="evidence" value="ECO:0007669"/>
    <property type="project" value="UniProtKB-KW"/>
</dbReference>
<evidence type="ECO:0000259" key="3">
    <source>
        <dbReference type="PROSITE" id="PS50158"/>
    </source>
</evidence>
<dbReference type="InterPro" id="IPR001878">
    <property type="entry name" value="Znf_CCHC"/>
</dbReference>
<evidence type="ECO:0000313" key="4">
    <source>
        <dbReference type="EMBL" id="KAD0267391.1"/>
    </source>
</evidence>
<evidence type="ECO:0000256" key="1">
    <source>
        <dbReference type="PROSITE-ProRule" id="PRU00047"/>
    </source>
</evidence>
<protein>
    <recommendedName>
        <fullName evidence="3">CCHC-type domain-containing protein</fullName>
    </recommendedName>
</protein>
<dbReference type="AlphaFoldDB" id="A0A5N6LCD2"/>
<dbReference type="OrthoDB" id="1719899at2759"/>
<dbReference type="SMART" id="SM00343">
    <property type="entry name" value="ZnF_C2HC"/>
    <property type="match status" value="1"/>
</dbReference>
<comment type="caution">
    <text evidence="4">The sequence shown here is derived from an EMBL/GenBank/DDBJ whole genome shotgun (WGS) entry which is preliminary data.</text>
</comment>
<evidence type="ECO:0000313" key="5">
    <source>
        <dbReference type="Proteomes" id="UP000326396"/>
    </source>
</evidence>
<evidence type="ECO:0000256" key="2">
    <source>
        <dbReference type="SAM" id="MobiDB-lite"/>
    </source>
</evidence>
<keyword evidence="5" id="KW-1185">Reference proteome</keyword>
<gene>
    <name evidence="4" type="ORF">E3N88_44532</name>
</gene>
<dbReference type="GO" id="GO:0003676">
    <property type="term" value="F:nucleic acid binding"/>
    <property type="evidence" value="ECO:0007669"/>
    <property type="project" value="InterPro"/>
</dbReference>
<dbReference type="InterPro" id="IPR036875">
    <property type="entry name" value="Znf_CCHC_sf"/>
</dbReference>
<dbReference type="PROSITE" id="PS50158">
    <property type="entry name" value="ZF_CCHC"/>
    <property type="match status" value="1"/>
</dbReference>
<keyword evidence="1" id="KW-0479">Metal-binding</keyword>
<name>A0A5N6LCD2_9ASTR</name>
<accession>A0A5N6LCD2</accession>
<reference evidence="4 5" key="1">
    <citation type="submission" date="2019-05" db="EMBL/GenBank/DDBJ databases">
        <title>Mikania micrantha, genome provides insights into the molecular mechanism of rapid growth.</title>
        <authorList>
            <person name="Liu B."/>
        </authorList>
    </citation>
    <scope>NUCLEOTIDE SEQUENCE [LARGE SCALE GENOMIC DNA]</scope>
    <source>
        <strain evidence="4">NLD-2019</strain>
        <tissue evidence="4">Leaf</tissue>
    </source>
</reference>
<keyword evidence="1" id="KW-0862">Zinc</keyword>
<dbReference type="PANTHER" id="PTHR35046:SF21">
    <property type="entry name" value="RETROTRANSPOSON GAG DOMAIN-CONTAINING PROTEIN-RELATED"/>
    <property type="match status" value="1"/>
</dbReference>
<dbReference type="Pfam" id="PF03732">
    <property type="entry name" value="Retrotrans_gag"/>
    <property type="match status" value="1"/>
</dbReference>
<dbReference type="SUPFAM" id="SSF57756">
    <property type="entry name" value="Retrovirus zinc finger-like domains"/>
    <property type="match status" value="1"/>
</dbReference>
<dbReference type="EMBL" id="SZYD01001824">
    <property type="protein sequence ID" value="KAD0267391.1"/>
    <property type="molecule type" value="Genomic_DNA"/>
</dbReference>